<evidence type="ECO:0000256" key="2">
    <source>
        <dbReference type="SAM" id="MobiDB-lite"/>
    </source>
</evidence>
<protein>
    <submittedName>
        <fullName evidence="3">Uncharacterized protein</fullName>
    </submittedName>
</protein>
<feature type="coiled-coil region" evidence="1">
    <location>
        <begin position="26"/>
        <end position="56"/>
    </location>
</feature>
<name>A0A9W8I399_9FUNG</name>
<evidence type="ECO:0000313" key="3">
    <source>
        <dbReference type="EMBL" id="KAJ2803863.1"/>
    </source>
</evidence>
<organism evidence="3 4">
    <name type="scientific">Coemansia guatemalensis</name>
    <dbReference type="NCBI Taxonomy" id="2761395"/>
    <lineage>
        <taxon>Eukaryota</taxon>
        <taxon>Fungi</taxon>
        <taxon>Fungi incertae sedis</taxon>
        <taxon>Zoopagomycota</taxon>
        <taxon>Kickxellomycotina</taxon>
        <taxon>Kickxellomycetes</taxon>
        <taxon>Kickxellales</taxon>
        <taxon>Kickxellaceae</taxon>
        <taxon>Coemansia</taxon>
    </lineage>
</organism>
<dbReference type="AlphaFoldDB" id="A0A9W8I399"/>
<sequence>MVRTNGAAHTDEQSTGKSPETMLAEIREKLVKYEELEQESSRLAQEQRTLENYVKNLMDSNVFT</sequence>
<evidence type="ECO:0000256" key="1">
    <source>
        <dbReference type="SAM" id="Coils"/>
    </source>
</evidence>
<feature type="region of interest" description="Disordered" evidence="2">
    <location>
        <begin position="1"/>
        <end position="21"/>
    </location>
</feature>
<reference evidence="3" key="1">
    <citation type="submission" date="2022-07" db="EMBL/GenBank/DDBJ databases">
        <title>Phylogenomic reconstructions and comparative analyses of Kickxellomycotina fungi.</title>
        <authorList>
            <person name="Reynolds N.K."/>
            <person name="Stajich J.E."/>
            <person name="Barry K."/>
            <person name="Grigoriev I.V."/>
            <person name="Crous P."/>
            <person name="Smith M.E."/>
        </authorList>
    </citation>
    <scope>NUCLEOTIDE SEQUENCE</scope>
    <source>
        <strain evidence="3">NRRL 1565</strain>
    </source>
</reference>
<comment type="caution">
    <text evidence="3">The sequence shown here is derived from an EMBL/GenBank/DDBJ whole genome shotgun (WGS) entry which is preliminary data.</text>
</comment>
<proteinExistence type="predicted"/>
<keyword evidence="1" id="KW-0175">Coiled coil</keyword>
<gene>
    <name evidence="3" type="ORF">H4R20_002725</name>
</gene>
<dbReference type="Proteomes" id="UP001140094">
    <property type="component" value="Unassembled WGS sequence"/>
</dbReference>
<evidence type="ECO:0000313" key="4">
    <source>
        <dbReference type="Proteomes" id="UP001140094"/>
    </source>
</evidence>
<keyword evidence="4" id="KW-1185">Reference proteome</keyword>
<accession>A0A9W8I399</accession>
<dbReference type="EMBL" id="JANBUO010000472">
    <property type="protein sequence ID" value="KAJ2803863.1"/>
    <property type="molecule type" value="Genomic_DNA"/>
</dbReference>
<dbReference type="OrthoDB" id="5600271at2759"/>